<accession>A0A0C9SK16</accession>
<protein>
    <submittedName>
        <fullName evidence="1">Uncharacterized protein</fullName>
    </submittedName>
</protein>
<dbReference type="InterPro" id="IPR038655">
    <property type="entry name" value="Ribosomal_eL27_sf"/>
</dbReference>
<reference evidence="1 2" key="1">
    <citation type="submission" date="2014-06" db="EMBL/GenBank/DDBJ databases">
        <title>Evolutionary Origins and Diversification of the Mycorrhizal Mutualists.</title>
        <authorList>
            <consortium name="DOE Joint Genome Institute"/>
            <consortium name="Mycorrhizal Genomics Consortium"/>
            <person name="Kohler A."/>
            <person name="Kuo A."/>
            <person name="Nagy L.G."/>
            <person name="Floudas D."/>
            <person name="Copeland A."/>
            <person name="Barry K.W."/>
            <person name="Cichocki N."/>
            <person name="Veneault-Fourrey C."/>
            <person name="LaButti K."/>
            <person name="Lindquist E.A."/>
            <person name="Lipzen A."/>
            <person name="Lundell T."/>
            <person name="Morin E."/>
            <person name="Murat C."/>
            <person name="Riley R."/>
            <person name="Ohm R."/>
            <person name="Sun H."/>
            <person name="Tunlid A."/>
            <person name="Henrissat B."/>
            <person name="Grigoriev I.V."/>
            <person name="Hibbett D.S."/>
            <person name="Martin F."/>
        </authorList>
    </citation>
    <scope>NUCLEOTIDE SEQUENCE [LARGE SCALE GENOMIC DNA]</scope>
    <source>
        <strain evidence="1 2">FD-325 SS-3</strain>
    </source>
</reference>
<dbReference type="Gene3D" id="2.30.30.770">
    <property type="match status" value="1"/>
</dbReference>
<keyword evidence="2" id="KW-1185">Reference proteome</keyword>
<evidence type="ECO:0000313" key="2">
    <source>
        <dbReference type="Proteomes" id="UP000053263"/>
    </source>
</evidence>
<dbReference type="EMBL" id="KN832593">
    <property type="protein sequence ID" value="KII82951.1"/>
    <property type="molecule type" value="Genomic_DNA"/>
</dbReference>
<name>A0A0C9SK16_PLICR</name>
<evidence type="ECO:0000313" key="1">
    <source>
        <dbReference type="EMBL" id="KII82951.1"/>
    </source>
</evidence>
<sequence length="110" mass="12139">MTRFPAIALRRRGKHGRARACCEDCADGGAWFMGLPFGAESKCEALPLASPANDIPQIVDALAKVTKGLTPGVARYPRKVTRRRSARKLAVRNKVKPFIKPDFGSGRQWF</sequence>
<dbReference type="Proteomes" id="UP000053263">
    <property type="component" value="Unassembled WGS sequence"/>
</dbReference>
<dbReference type="HOGENOM" id="CLU_2172116_0_0_1"/>
<organism evidence="1 2">
    <name type="scientific">Plicaturopsis crispa FD-325 SS-3</name>
    <dbReference type="NCBI Taxonomy" id="944288"/>
    <lineage>
        <taxon>Eukaryota</taxon>
        <taxon>Fungi</taxon>
        <taxon>Dikarya</taxon>
        <taxon>Basidiomycota</taxon>
        <taxon>Agaricomycotina</taxon>
        <taxon>Agaricomycetes</taxon>
        <taxon>Agaricomycetidae</taxon>
        <taxon>Amylocorticiales</taxon>
        <taxon>Amylocorticiaceae</taxon>
        <taxon>Plicatura</taxon>
        <taxon>Plicaturopsis crispa</taxon>
    </lineage>
</organism>
<gene>
    <name evidence="1" type="ORF">PLICRDRAFT_180867</name>
</gene>
<dbReference type="AlphaFoldDB" id="A0A0C9SK16"/>
<proteinExistence type="predicted"/>